<dbReference type="Proteomes" id="UP001055879">
    <property type="component" value="Linkage Group LG10"/>
</dbReference>
<sequence length="70" mass="8081">MSPRGFNAAKVHESLNYLAKTLACVSSVYMNHEIVNYMIIVIRKHNISFAISIADDPIAKRPFWFLLHYL</sequence>
<evidence type="ECO:0000313" key="1">
    <source>
        <dbReference type="EMBL" id="KAI3697167.1"/>
    </source>
</evidence>
<proteinExistence type="predicted"/>
<reference evidence="2" key="1">
    <citation type="journal article" date="2022" name="Mol. Ecol. Resour.">
        <title>The genomes of chicory, endive, great burdock and yacon provide insights into Asteraceae palaeo-polyploidization history and plant inulin production.</title>
        <authorList>
            <person name="Fan W."/>
            <person name="Wang S."/>
            <person name="Wang H."/>
            <person name="Wang A."/>
            <person name="Jiang F."/>
            <person name="Liu H."/>
            <person name="Zhao H."/>
            <person name="Xu D."/>
            <person name="Zhang Y."/>
        </authorList>
    </citation>
    <scope>NUCLEOTIDE SEQUENCE [LARGE SCALE GENOMIC DNA]</scope>
    <source>
        <strain evidence="2">cv. Niubang</strain>
    </source>
</reference>
<reference evidence="1 2" key="2">
    <citation type="journal article" date="2022" name="Mol. Ecol. Resour.">
        <title>The genomes of chicory, endive, great burdock and yacon provide insights into Asteraceae paleo-polyploidization history and plant inulin production.</title>
        <authorList>
            <person name="Fan W."/>
            <person name="Wang S."/>
            <person name="Wang H."/>
            <person name="Wang A."/>
            <person name="Jiang F."/>
            <person name="Liu H."/>
            <person name="Zhao H."/>
            <person name="Xu D."/>
            <person name="Zhang Y."/>
        </authorList>
    </citation>
    <scope>NUCLEOTIDE SEQUENCE [LARGE SCALE GENOMIC DNA]</scope>
    <source>
        <strain evidence="2">cv. Niubang</strain>
    </source>
</reference>
<protein>
    <submittedName>
        <fullName evidence="1">Uncharacterized protein</fullName>
    </submittedName>
</protein>
<name>A0ACB8ZHZ1_ARCLA</name>
<dbReference type="EMBL" id="CM042056">
    <property type="protein sequence ID" value="KAI3697167.1"/>
    <property type="molecule type" value="Genomic_DNA"/>
</dbReference>
<accession>A0ACB8ZHZ1</accession>
<gene>
    <name evidence="1" type="ORF">L6452_29975</name>
</gene>
<keyword evidence="2" id="KW-1185">Reference proteome</keyword>
<organism evidence="1 2">
    <name type="scientific">Arctium lappa</name>
    <name type="common">Greater burdock</name>
    <name type="synonym">Lappa major</name>
    <dbReference type="NCBI Taxonomy" id="4217"/>
    <lineage>
        <taxon>Eukaryota</taxon>
        <taxon>Viridiplantae</taxon>
        <taxon>Streptophyta</taxon>
        <taxon>Embryophyta</taxon>
        <taxon>Tracheophyta</taxon>
        <taxon>Spermatophyta</taxon>
        <taxon>Magnoliopsida</taxon>
        <taxon>eudicotyledons</taxon>
        <taxon>Gunneridae</taxon>
        <taxon>Pentapetalae</taxon>
        <taxon>asterids</taxon>
        <taxon>campanulids</taxon>
        <taxon>Asterales</taxon>
        <taxon>Asteraceae</taxon>
        <taxon>Carduoideae</taxon>
        <taxon>Cardueae</taxon>
        <taxon>Arctiinae</taxon>
        <taxon>Arctium</taxon>
    </lineage>
</organism>
<evidence type="ECO:0000313" key="2">
    <source>
        <dbReference type="Proteomes" id="UP001055879"/>
    </source>
</evidence>
<comment type="caution">
    <text evidence="1">The sequence shown here is derived from an EMBL/GenBank/DDBJ whole genome shotgun (WGS) entry which is preliminary data.</text>
</comment>